<dbReference type="Proteomes" id="UP000199318">
    <property type="component" value="Unassembled WGS sequence"/>
</dbReference>
<dbReference type="InterPro" id="IPR036388">
    <property type="entry name" value="WH-like_DNA-bd_sf"/>
</dbReference>
<evidence type="ECO:0000313" key="6">
    <source>
        <dbReference type="EMBL" id="SER44378.1"/>
    </source>
</evidence>
<comment type="subunit">
    <text evidence="5">Homodimer. Homodimerization may be required to stabilize the binding of ScpA to the Smc head domains. Component of a cohesin-like complex composed of ScpA, ScpB and the Smc homodimer, in which ScpA and ScpB bind to the head domain of Smc. The presence of the three proteins is required for the association of the complex with DNA.</text>
</comment>
<dbReference type="SUPFAM" id="SSF46785">
    <property type="entry name" value="Winged helix' DNA-binding domain"/>
    <property type="match status" value="2"/>
</dbReference>
<comment type="subcellular location">
    <subcellularLocation>
        <location evidence="5">Cytoplasm</location>
    </subcellularLocation>
    <text evidence="5">Associated with two foci at the outer edges of the nucleoid region in young cells, and at four foci within both cell halves in older cells.</text>
</comment>
<name>A0A1H9P841_9BACI</name>
<evidence type="ECO:0000313" key="7">
    <source>
        <dbReference type="Proteomes" id="UP000199318"/>
    </source>
</evidence>
<keyword evidence="1 5" id="KW-0963">Cytoplasm</keyword>
<dbReference type="Gene3D" id="1.10.10.10">
    <property type="entry name" value="Winged helix-like DNA-binding domain superfamily/Winged helix DNA-binding domain"/>
    <property type="match status" value="2"/>
</dbReference>
<keyword evidence="2 5" id="KW-0132">Cell division</keyword>
<dbReference type="GO" id="GO:0006260">
    <property type="term" value="P:DNA replication"/>
    <property type="evidence" value="ECO:0007669"/>
    <property type="project" value="UniProtKB-UniRule"/>
</dbReference>
<protein>
    <recommendedName>
        <fullName evidence="5">Segregation and condensation protein B</fullName>
    </recommendedName>
</protein>
<dbReference type="EMBL" id="FOGV01000001">
    <property type="protein sequence ID" value="SER44378.1"/>
    <property type="molecule type" value="Genomic_DNA"/>
</dbReference>
<dbReference type="PIRSF" id="PIRSF019345">
    <property type="entry name" value="ScpB"/>
    <property type="match status" value="1"/>
</dbReference>
<dbReference type="STRING" id="1464123.SAMN05444126_101116"/>
<keyword evidence="7" id="KW-1185">Reference proteome</keyword>
<evidence type="ECO:0000256" key="2">
    <source>
        <dbReference type="ARBA" id="ARBA00022618"/>
    </source>
</evidence>
<organism evidence="6 7">
    <name type="scientific">Salisediminibacterium halotolerans</name>
    <dbReference type="NCBI Taxonomy" id="517425"/>
    <lineage>
        <taxon>Bacteria</taxon>
        <taxon>Bacillati</taxon>
        <taxon>Bacillota</taxon>
        <taxon>Bacilli</taxon>
        <taxon>Bacillales</taxon>
        <taxon>Bacillaceae</taxon>
        <taxon>Salisediminibacterium</taxon>
    </lineage>
</organism>
<reference evidence="7" key="1">
    <citation type="submission" date="2016-10" db="EMBL/GenBank/DDBJ databases">
        <authorList>
            <person name="de Groot N.N."/>
        </authorList>
    </citation>
    <scope>NUCLEOTIDE SEQUENCE [LARGE SCALE GENOMIC DNA]</scope>
    <source>
        <strain evidence="7">10nlg</strain>
    </source>
</reference>
<proteinExistence type="inferred from homology"/>
<evidence type="ECO:0000256" key="3">
    <source>
        <dbReference type="ARBA" id="ARBA00022829"/>
    </source>
</evidence>
<keyword evidence="3 5" id="KW-0159">Chromosome partition</keyword>
<accession>A0A1H9P841</accession>
<keyword evidence="4 5" id="KW-0131">Cell cycle</keyword>
<dbReference type="OrthoDB" id="9806226at2"/>
<sequence length="199" mass="22492">MQSHEIKAVIEGMLFVSGEEGIDEKQLMDVLQIDRKSLKFYLAELKSLYESSHRGIQLVETAGSYQLTTKQIHADYYKRLVQSPSSTTLSQAALECLAVVAYKQPIQRIEIEEIRGVKSERPLRTLAAKNLIKEVGRAEGTGRAILFGTTKDFLDQFGLSSLNELPPLPDTANDETIEEEADLFFQRFQQDVSQQHDEN</sequence>
<comment type="function">
    <text evidence="5">Participates in chromosomal partition during cell division. May act via the formation of a condensin-like complex containing Smc and ScpA that pull DNA away from mid-cell into both cell halves.</text>
</comment>
<dbReference type="InterPro" id="IPR005234">
    <property type="entry name" value="ScpB_csome_segregation"/>
</dbReference>
<dbReference type="Pfam" id="PF04079">
    <property type="entry name" value="SMC_ScpB"/>
    <property type="match status" value="1"/>
</dbReference>
<comment type="caution">
    <text evidence="6">The sequence shown here is derived from an EMBL/GenBank/DDBJ whole genome shotgun (WGS) entry which is preliminary data.</text>
</comment>
<dbReference type="GO" id="GO:0051304">
    <property type="term" value="P:chromosome separation"/>
    <property type="evidence" value="ECO:0007669"/>
    <property type="project" value="InterPro"/>
</dbReference>
<dbReference type="InterPro" id="IPR036390">
    <property type="entry name" value="WH_DNA-bd_sf"/>
</dbReference>
<evidence type="ECO:0000256" key="4">
    <source>
        <dbReference type="ARBA" id="ARBA00023306"/>
    </source>
</evidence>
<dbReference type="RefSeq" id="WP_093071584.1">
    <property type="nucleotide sequence ID" value="NZ_FOGV01000001.1"/>
</dbReference>
<evidence type="ECO:0000256" key="1">
    <source>
        <dbReference type="ARBA" id="ARBA00022490"/>
    </source>
</evidence>
<dbReference type="PANTHER" id="PTHR34298:SF2">
    <property type="entry name" value="SEGREGATION AND CONDENSATION PROTEIN B"/>
    <property type="match status" value="1"/>
</dbReference>
<dbReference type="PANTHER" id="PTHR34298">
    <property type="entry name" value="SEGREGATION AND CONDENSATION PROTEIN B"/>
    <property type="match status" value="1"/>
</dbReference>
<dbReference type="NCBIfam" id="TIGR00281">
    <property type="entry name" value="SMC-Scp complex subunit ScpB"/>
    <property type="match status" value="1"/>
</dbReference>
<comment type="similarity">
    <text evidence="5">Belongs to the ScpB family.</text>
</comment>
<dbReference type="AlphaFoldDB" id="A0A1H9P841"/>
<dbReference type="GO" id="GO:0051301">
    <property type="term" value="P:cell division"/>
    <property type="evidence" value="ECO:0007669"/>
    <property type="project" value="UniProtKB-KW"/>
</dbReference>
<dbReference type="HAMAP" id="MF_01804">
    <property type="entry name" value="ScpB"/>
    <property type="match status" value="1"/>
</dbReference>
<dbReference type="GO" id="GO:0005737">
    <property type="term" value="C:cytoplasm"/>
    <property type="evidence" value="ECO:0007669"/>
    <property type="project" value="UniProtKB-SubCell"/>
</dbReference>
<evidence type="ECO:0000256" key="5">
    <source>
        <dbReference type="HAMAP-Rule" id="MF_01804"/>
    </source>
</evidence>
<gene>
    <name evidence="5" type="primary">scpB</name>
    <name evidence="6" type="ORF">SAMN05444126_101116</name>
</gene>